<gene>
    <name evidence="1" type="ORF">J2W98_003762</name>
</gene>
<accession>A0ABU1QIL9</accession>
<reference evidence="1 2" key="1">
    <citation type="submission" date="2023-07" db="EMBL/GenBank/DDBJ databases">
        <title>Sorghum-associated microbial communities from plants grown in Nebraska, USA.</title>
        <authorList>
            <person name="Schachtman D."/>
        </authorList>
    </citation>
    <scope>NUCLEOTIDE SEQUENCE [LARGE SCALE GENOMIC DNA]</scope>
    <source>
        <strain evidence="1 2">BE143</strain>
    </source>
</reference>
<comment type="caution">
    <text evidence="1">The sequence shown here is derived from an EMBL/GenBank/DDBJ whole genome shotgun (WGS) entry which is preliminary data.</text>
</comment>
<dbReference type="RefSeq" id="WP_310168726.1">
    <property type="nucleotide sequence ID" value="NZ_JAVDUG010000004.1"/>
</dbReference>
<proteinExistence type="predicted"/>
<dbReference type="Proteomes" id="UP001266807">
    <property type="component" value="Unassembled WGS sequence"/>
</dbReference>
<keyword evidence="2" id="KW-1185">Reference proteome</keyword>
<evidence type="ECO:0000313" key="2">
    <source>
        <dbReference type="Proteomes" id="UP001266807"/>
    </source>
</evidence>
<organism evidence="1 2">
    <name type="scientific">Paenibacillus peoriae</name>
    <dbReference type="NCBI Taxonomy" id="59893"/>
    <lineage>
        <taxon>Bacteria</taxon>
        <taxon>Bacillati</taxon>
        <taxon>Bacillota</taxon>
        <taxon>Bacilli</taxon>
        <taxon>Bacillales</taxon>
        <taxon>Paenibacillaceae</taxon>
        <taxon>Paenibacillus</taxon>
    </lineage>
</organism>
<name>A0ABU1QIL9_9BACL</name>
<sequence length="90" mass="10585">MKYKKATKSFIKTRYYYEVVINLHVKNNGDEEDIIRELIITSEEKMTIDDLLQEAANSINDMVDNKRDFYQYNLVQITGLTVVGAYDRNL</sequence>
<protein>
    <submittedName>
        <fullName evidence="1">Uncharacterized protein</fullName>
    </submittedName>
</protein>
<evidence type="ECO:0000313" key="1">
    <source>
        <dbReference type="EMBL" id="MDR6779482.1"/>
    </source>
</evidence>
<dbReference type="EMBL" id="JAVDUG010000004">
    <property type="protein sequence ID" value="MDR6779482.1"/>
    <property type="molecule type" value="Genomic_DNA"/>
</dbReference>